<dbReference type="SUPFAM" id="SSF53474">
    <property type="entry name" value="alpha/beta-Hydrolases"/>
    <property type="match status" value="1"/>
</dbReference>
<dbReference type="OrthoDB" id="5314259at2"/>
<dbReference type="Gene3D" id="3.40.50.1820">
    <property type="entry name" value="alpha/beta hydrolase"/>
    <property type="match status" value="1"/>
</dbReference>
<dbReference type="STRING" id="222136.BBW65_05740"/>
<proteinExistence type="predicted"/>
<organism evidence="1 2">
    <name type="scientific">Helicobacter enhydrae</name>
    <dbReference type="NCBI Taxonomy" id="222136"/>
    <lineage>
        <taxon>Bacteria</taxon>
        <taxon>Pseudomonadati</taxon>
        <taxon>Campylobacterota</taxon>
        <taxon>Epsilonproteobacteria</taxon>
        <taxon>Campylobacterales</taxon>
        <taxon>Helicobacteraceae</taxon>
        <taxon>Helicobacter</taxon>
    </lineage>
</organism>
<dbReference type="KEGG" id="het:BBW65_05740"/>
<evidence type="ECO:0000313" key="2">
    <source>
        <dbReference type="Proteomes" id="UP000092884"/>
    </source>
</evidence>
<evidence type="ECO:0008006" key="3">
    <source>
        <dbReference type="Google" id="ProtNLM"/>
    </source>
</evidence>
<dbReference type="InterPro" id="IPR029058">
    <property type="entry name" value="AB_hydrolase_fold"/>
</dbReference>
<accession>A0A1B1U6H5</accession>
<reference evidence="2" key="1">
    <citation type="submission" date="2016-07" db="EMBL/GenBank/DDBJ databases">
        <authorList>
            <person name="Florea S."/>
            <person name="Webb J.S."/>
            <person name="Jaromczyk J."/>
            <person name="Schardl C.L."/>
        </authorList>
    </citation>
    <scope>NUCLEOTIDE SEQUENCE [LARGE SCALE GENOMIC DNA]</scope>
    <source>
        <strain evidence="2">MIT 01-6242</strain>
    </source>
</reference>
<dbReference type="Proteomes" id="UP000092884">
    <property type="component" value="Chromosome"/>
</dbReference>
<gene>
    <name evidence="1" type="ORF">BBW65_05740</name>
</gene>
<keyword evidence="2" id="KW-1185">Reference proteome</keyword>
<sequence length="61" mass="6992">MIQKELLKLKKGEPLSLVAHSHGGNVVKYASKELKQIIDDVVFLATPHREDVKFNYRAMKE</sequence>
<name>A0A1B1U6H5_9HELI</name>
<evidence type="ECO:0000313" key="1">
    <source>
        <dbReference type="EMBL" id="ANV98331.1"/>
    </source>
</evidence>
<protein>
    <recommendedName>
        <fullName evidence="3">Alpha/beta hydrolase</fullName>
    </recommendedName>
</protein>
<dbReference type="AlphaFoldDB" id="A0A1B1U6H5"/>
<dbReference type="EMBL" id="CP016503">
    <property type="protein sequence ID" value="ANV98331.1"/>
    <property type="molecule type" value="Genomic_DNA"/>
</dbReference>